<dbReference type="Proteomes" id="UP000071392">
    <property type="component" value="Unassembled WGS sequence"/>
</dbReference>
<feature type="binding site" evidence="8">
    <location>
        <position position="155"/>
    </location>
    <ligand>
        <name>(R)-pantoate</name>
        <dbReference type="ChEBI" id="CHEBI:15980"/>
    </ligand>
</feature>
<dbReference type="GO" id="GO:0015940">
    <property type="term" value="P:pantothenate biosynthetic process"/>
    <property type="evidence" value="ECO:0007669"/>
    <property type="project" value="UniProtKB-UniRule"/>
</dbReference>
<dbReference type="Pfam" id="PF02569">
    <property type="entry name" value="Pantoate_ligase"/>
    <property type="match status" value="1"/>
</dbReference>
<sequence>MLHTVAEWRASRAEFLAKTPNATLGVVPTMGALHAGHASLFAAARRDCDLVLATLFVNPTQFDDPSDLARYPRTLDADLALMAEQGVDAALIPPVEELYPPDTGTHYTVQEDHFSRTLCGTHRPGHFTGVLTVVMKLLQIAGATRAYFGEKDWQQLQLIKGMATAFFLETEIIGCPSVRGPDGLALSSRNRHLSPAERALAPQFYKTLCTAPDAASATAQLTALGFAVDYVEDLKAHQRRLSAIRLGNTRLIDNVPLS</sequence>
<dbReference type="EC" id="6.3.2.1" evidence="8"/>
<dbReference type="UniPathway" id="UPA00028">
    <property type="reaction ID" value="UER00005"/>
</dbReference>
<organism evidence="9 10">
    <name type="scientific">Cephaloticoccus capnophilus</name>
    <dbReference type="NCBI Taxonomy" id="1548208"/>
    <lineage>
        <taxon>Bacteria</taxon>
        <taxon>Pseudomonadati</taxon>
        <taxon>Verrucomicrobiota</taxon>
        <taxon>Opitutia</taxon>
        <taxon>Opitutales</taxon>
        <taxon>Opitutaceae</taxon>
        <taxon>Cephaloticoccus</taxon>
    </lineage>
</organism>
<dbReference type="STRING" id="1548208.AXK12_02825"/>
<comment type="miscellaneous">
    <text evidence="8">The reaction proceeds by a bi uni uni bi ping pong mechanism.</text>
</comment>
<feature type="binding site" evidence="8">
    <location>
        <begin position="186"/>
        <end position="189"/>
    </location>
    <ligand>
        <name>ATP</name>
        <dbReference type="ChEBI" id="CHEBI:30616"/>
    </ligand>
</feature>
<evidence type="ECO:0000313" key="10">
    <source>
        <dbReference type="Proteomes" id="UP000071392"/>
    </source>
</evidence>
<gene>
    <name evidence="8" type="primary">panC</name>
    <name evidence="9" type="ORF">AXK12_02825</name>
</gene>
<keyword evidence="3 8" id="KW-0436">Ligase</keyword>
<dbReference type="PANTHER" id="PTHR21299:SF1">
    <property type="entry name" value="PANTOATE--BETA-ALANINE LIGASE"/>
    <property type="match status" value="1"/>
</dbReference>
<feature type="binding site" evidence="8">
    <location>
        <position position="61"/>
    </location>
    <ligand>
        <name>beta-alanine</name>
        <dbReference type="ChEBI" id="CHEBI:57966"/>
    </ligand>
</feature>
<evidence type="ECO:0000313" key="9">
    <source>
        <dbReference type="EMBL" id="KXU36753.1"/>
    </source>
</evidence>
<evidence type="ECO:0000256" key="5">
    <source>
        <dbReference type="ARBA" id="ARBA00022741"/>
    </source>
</evidence>
<feature type="binding site" evidence="8">
    <location>
        <position position="61"/>
    </location>
    <ligand>
        <name>(R)-pantoate</name>
        <dbReference type="ChEBI" id="CHEBI:15980"/>
    </ligand>
</feature>
<protein>
    <recommendedName>
        <fullName evidence="8">Pantothenate synthetase</fullName>
        <shortName evidence="8">PS</shortName>
        <ecNumber evidence="8">6.3.2.1</ecNumber>
    </recommendedName>
    <alternativeName>
        <fullName evidence="8">Pantoate--beta-alanine ligase</fullName>
    </alternativeName>
    <alternativeName>
        <fullName evidence="8">Pantoate-activating enzyme</fullName>
    </alternativeName>
</protein>
<comment type="similarity">
    <text evidence="2 8">Belongs to the pantothenate synthetase family.</text>
</comment>
<feature type="binding site" evidence="8">
    <location>
        <begin position="30"/>
        <end position="37"/>
    </location>
    <ligand>
        <name>ATP</name>
        <dbReference type="ChEBI" id="CHEBI:30616"/>
    </ligand>
</feature>
<dbReference type="HAMAP" id="MF_00158">
    <property type="entry name" value="PanC"/>
    <property type="match status" value="1"/>
</dbReference>
<dbReference type="GO" id="GO:0005829">
    <property type="term" value="C:cytosol"/>
    <property type="evidence" value="ECO:0007669"/>
    <property type="project" value="TreeGrafter"/>
</dbReference>
<comment type="catalytic activity">
    <reaction evidence="7 8">
        <text>(R)-pantoate + beta-alanine + ATP = (R)-pantothenate + AMP + diphosphate + H(+)</text>
        <dbReference type="Rhea" id="RHEA:10912"/>
        <dbReference type="ChEBI" id="CHEBI:15378"/>
        <dbReference type="ChEBI" id="CHEBI:15980"/>
        <dbReference type="ChEBI" id="CHEBI:29032"/>
        <dbReference type="ChEBI" id="CHEBI:30616"/>
        <dbReference type="ChEBI" id="CHEBI:33019"/>
        <dbReference type="ChEBI" id="CHEBI:57966"/>
        <dbReference type="ChEBI" id="CHEBI:456215"/>
        <dbReference type="EC" id="6.3.2.1"/>
    </reaction>
</comment>
<comment type="subcellular location">
    <subcellularLocation>
        <location evidence="8">Cytoplasm</location>
    </subcellularLocation>
</comment>
<keyword evidence="5 8" id="KW-0547">Nucleotide-binding</keyword>
<comment type="caution">
    <text evidence="9">The sequence shown here is derived from an EMBL/GenBank/DDBJ whole genome shotgun (WGS) entry which is preliminary data.</text>
</comment>
<name>A0A139SQD6_9BACT</name>
<keyword evidence="10" id="KW-1185">Reference proteome</keyword>
<dbReference type="Gene3D" id="3.40.50.620">
    <property type="entry name" value="HUPs"/>
    <property type="match status" value="1"/>
</dbReference>
<keyword evidence="8" id="KW-0963">Cytoplasm</keyword>
<dbReference type="SUPFAM" id="SSF52374">
    <property type="entry name" value="Nucleotidylyl transferase"/>
    <property type="match status" value="1"/>
</dbReference>
<evidence type="ECO:0000256" key="8">
    <source>
        <dbReference type="HAMAP-Rule" id="MF_00158"/>
    </source>
</evidence>
<proteinExistence type="inferred from homology"/>
<evidence type="ECO:0000256" key="2">
    <source>
        <dbReference type="ARBA" id="ARBA00009256"/>
    </source>
</evidence>
<feature type="binding site" evidence="8">
    <location>
        <begin position="149"/>
        <end position="152"/>
    </location>
    <ligand>
        <name>ATP</name>
        <dbReference type="ChEBI" id="CHEBI:30616"/>
    </ligand>
</feature>
<dbReference type="GO" id="GO:0004592">
    <property type="term" value="F:pantoate-beta-alanine ligase activity"/>
    <property type="evidence" value="ECO:0007669"/>
    <property type="project" value="UniProtKB-UniRule"/>
</dbReference>
<comment type="pathway">
    <text evidence="1 8">Cofactor biosynthesis; (R)-pantothenate biosynthesis; (R)-pantothenate from (R)-pantoate and beta-alanine: step 1/1.</text>
</comment>
<evidence type="ECO:0000256" key="1">
    <source>
        <dbReference type="ARBA" id="ARBA00004990"/>
    </source>
</evidence>
<evidence type="ECO:0000256" key="6">
    <source>
        <dbReference type="ARBA" id="ARBA00022840"/>
    </source>
</evidence>
<evidence type="ECO:0000256" key="7">
    <source>
        <dbReference type="ARBA" id="ARBA00048258"/>
    </source>
</evidence>
<feature type="active site" description="Proton donor" evidence="8">
    <location>
        <position position="37"/>
    </location>
</feature>
<dbReference type="PANTHER" id="PTHR21299">
    <property type="entry name" value="CYTIDYLATE KINASE/PANTOATE-BETA-ALANINE LIGASE"/>
    <property type="match status" value="1"/>
</dbReference>
<evidence type="ECO:0000256" key="3">
    <source>
        <dbReference type="ARBA" id="ARBA00022598"/>
    </source>
</evidence>
<feature type="binding site" evidence="8">
    <location>
        <position position="178"/>
    </location>
    <ligand>
        <name>ATP</name>
        <dbReference type="ChEBI" id="CHEBI:30616"/>
    </ligand>
</feature>
<dbReference type="NCBIfam" id="TIGR00018">
    <property type="entry name" value="panC"/>
    <property type="match status" value="1"/>
</dbReference>
<dbReference type="InterPro" id="IPR042176">
    <property type="entry name" value="Pantoate_ligase_C"/>
</dbReference>
<keyword evidence="6 8" id="KW-0067">ATP-binding</keyword>
<comment type="subunit">
    <text evidence="8">Homodimer.</text>
</comment>
<dbReference type="EMBL" id="LSZP01000020">
    <property type="protein sequence ID" value="KXU36753.1"/>
    <property type="molecule type" value="Genomic_DNA"/>
</dbReference>
<dbReference type="InterPro" id="IPR014729">
    <property type="entry name" value="Rossmann-like_a/b/a_fold"/>
</dbReference>
<evidence type="ECO:0000256" key="4">
    <source>
        <dbReference type="ARBA" id="ARBA00022655"/>
    </source>
</evidence>
<keyword evidence="4 8" id="KW-0566">Pantothenate biosynthesis</keyword>
<accession>A0A139SQD6</accession>
<dbReference type="GO" id="GO:0005524">
    <property type="term" value="F:ATP binding"/>
    <property type="evidence" value="ECO:0007669"/>
    <property type="project" value="UniProtKB-KW"/>
</dbReference>
<dbReference type="InterPro" id="IPR003721">
    <property type="entry name" value="Pantoate_ligase"/>
</dbReference>
<dbReference type="AlphaFoldDB" id="A0A139SQD6"/>
<reference evidence="9 10" key="1">
    <citation type="submission" date="2016-02" db="EMBL/GenBank/DDBJ databases">
        <authorList>
            <person name="Wen L."/>
            <person name="He K."/>
            <person name="Yang H."/>
        </authorList>
    </citation>
    <scope>NUCLEOTIDE SEQUENCE [LARGE SCALE GENOMIC DNA]</scope>
    <source>
        <strain evidence="9 10">CV41</strain>
    </source>
</reference>
<dbReference type="Gene3D" id="3.30.1300.10">
    <property type="entry name" value="Pantoate-beta-alanine ligase, C-terminal domain"/>
    <property type="match status" value="1"/>
</dbReference>
<comment type="function">
    <text evidence="8">Catalyzes the condensation of pantoate with beta-alanine in an ATP-dependent reaction via a pantoyl-adenylate intermediate.</text>
</comment>